<evidence type="ECO:0000256" key="3">
    <source>
        <dbReference type="ARBA" id="ARBA00023316"/>
    </source>
</evidence>
<keyword evidence="2" id="KW-0436">Ligase</keyword>
<comment type="similarity">
    <text evidence="1">Belongs to the D-alanine--D-alanine ligase family.</text>
</comment>
<evidence type="ECO:0000313" key="6">
    <source>
        <dbReference type="EMBL" id="OGK24634.1"/>
    </source>
</evidence>
<dbReference type="InterPro" id="IPR016185">
    <property type="entry name" value="PreATP-grasp_dom_sf"/>
</dbReference>
<dbReference type="AlphaFoldDB" id="A0A1F7H128"/>
<dbReference type="InterPro" id="IPR011095">
    <property type="entry name" value="Dala_Dala_lig_C"/>
</dbReference>
<dbReference type="GO" id="GO:0071555">
    <property type="term" value="P:cell wall organization"/>
    <property type="evidence" value="ECO:0007669"/>
    <property type="project" value="UniProtKB-KW"/>
</dbReference>
<dbReference type="PROSITE" id="PS50975">
    <property type="entry name" value="ATP_GRASP"/>
    <property type="match status" value="1"/>
</dbReference>
<comment type="caution">
    <text evidence="6">The sequence shown here is derived from an EMBL/GenBank/DDBJ whole genome shotgun (WGS) entry which is preliminary data.</text>
</comment>
<dbReference type="Gene3D" id="3.40.50.20">
    <property type="match status" value="1"/>
</dbReference>
<dbReference type="PANTHER" id="PTHR23132">
    <property type="entry name" value="D-ALANINE--D-ALANINE LIGASE"/>
    <property type="match status" value="1"/>
</dbReference>
<dbReference type="GO" id="GO:0005524">
    <property type="term" value="F:ATP binding"/>
    <property type="evidence" value="ECO:0007669"/>
    <property type="project" value="UniProtKB-UniRule"/>
</dbReference>
<dbReference type="InterPro" id="IPR011761">
    <property type="entry name" value="ATP-grasp"/>
</dbReference>
<name>A0A1F7H128_9BACT</name>
<accession>A0A1F7H128</accession>
<dbReference type="EMBL" id="MFZO01000031">
    <property type="protein sequence ID" value="OGK24634.1"/>
    <property type="molecule type" value="Genomic_DNA"/>
</dbReference>
<evidence type="ECO:0000256" key="2">
    <source>
        <dbReference type="ARBA" id="ARBA00022598"/>
    </source>
</evidence>
<evidence type="ECO:0000313" key="7">
    <source>
        <dbReference type="Proteomes" id="UP000177913"/>
    </source>
</evidence>
<dbReference type="SUPFAM" id="SSF52440">
    <property type="entry name" value="PreATP-grasp domain"/>
    <property type="match status" value="1"/>
</dbReference>
<dbReference type="Pfam" id="PF07478">
    <property type="entry name" value="Dala_Dala_lig_C"/>
    <property type="match status" value="1"/>
</dbReference>
<sequence>MNQNINNEDKPPNGSKNQAFPRLVGIVYSDVKREYFPTEAQYLTEKDAEVDAKIIAAYLEKLATKVNLYPGNAELPERLRKDKPDLVFNLVDSVKGNEYLSSTIPAVLELLDIPYTGAGILGVSLDHNKFVIKKLLEQNGVPIPHYQLFNSFTDPLDSNLRFPLISKLNEIHGAVEITKEAVSENEKHLRERLKFLIKTYDQPVLVEEFIVGREVTAFLLEGLNRKVYLAEKIFTKRSEKYTFATFDDQWTSKPYETFHYQKYQDFVLTEYVKRAFEVTRMFDYGKFDVRVDSSGRYYFLDANCNPAFGPKETATAMAVILDLYNISFYDILKRLLLNTVRDMEKQVSPASTDINQVSTLLTP</sequence>
<dbReference type="Proteomes" id="UP000177913">
    <property type="component" value="Unassembled WGS sequence"/>
</dbReference>
<keyword evidence="4" id="KW-0067">ATP-binding</keyword>
<evidence type="ECO:0000256" key="1">
    <source>
        <dbReference type="ARBA" id="ARBA00010871"/>
    </source>
</evidence>
<reference evidence="6 7" key="1">
    <citation type="journal article" date="2016" name="Nat. Commun.">
        <title>Thousands of microbial genomes shed light on interconnected biogeochemical processes in an aquifer system.</title>
        <authorList>
            <person name="Anantharaman K."/>
            <person name="Brown C.T."/>
            <person name="Hug L.A."/>
            <person name="Sharon I."/>
            <person name="Castelle C.J."/>
            <person name="Probst A.J."/>
            <person name="Thomas B.C."/>
            <person name="Singh A."/>
            <person name="Wilkins M.J."/>
            <person name="Karaoz U."/>
            <person name="Brodie E.L."/>
            <person name="Williams K.H."/>
            <person name="Hubbard S.S."/>
            <person name="Banfield J.F."/>
        </authorList>
    </citation>
    <scope>NUCLEOTIDE SEQUENCE [LARGE SCALE GENOMIC DNA]</scope>
</reference>
<protein>
    <recommendedName>
        <fullName evidence="5">ATP-grasp domain-containing protein</fullName>
    </recommendedName>
</protein>
<dbReference type="Gene3D" id="3.30.470.20">
    <property type="entry name" value="ATP-grasp fold, B domain"/>
    <property type="match status" value="2"/>
</dbReference>
<dbReference type="GO" id="GO:0046872">
    <property type="term" value="F:metal ion binding"/>
    <property type="evidence" value="ECO:0007669"/>
    <property type="project" value="InterPro"/>
</dbReference>
<keyword evidence="3" id="KW-0961">Cell wall biogenesis/degradation</keyword>
<keyword evidence="4" id="KW-0547">Nucleotide-binding</keyword>
<organism evidence="6 7">
    <name type="scientific">Candidatus Roizmanbacteria bacterium RIFCSPHIGHO2_02_FULL_38_11</name>
    <dbReference type="NCBI Taxonomy" id="1802039"/>
    <lineage>
        <taxon>Bacteria</taxon>
        <taxon>Candidatus Roizmaniibacteriota</taxon>
    </lineage>
</organism>
<dbReference type="SUPFAM" id="SSF56059">
    <property type="entry name" value="Glutathione synthetase ATP-binding domain-like"/>
    <property type="match status" value="1"/>
</dbReference>
<proteinExistence type="inferred from homology"/>
<evidence type="ECO:0000256" key="4">
    <source>
        <dbReference type="PROSITE-ProRule" id="PRU00409"/>
    </source>
</evidence>
<dbReference type="PANTHER" id="PTHR23132:SF23">
    <property type="entry name" value="D-ALANINE--D-ALANINE LIGASE B"/>
    <property type="match status" value="1"/>
</dbReference>
<gene>
    <name evidence="6" type="ORF">A3C25_01500</name>
</gene>
<dbReference type="GO" id="GO:0008716">
    <property type="term" value="F:D-alanine-D-alanine ligase activity"/>
    <property type="evidence" value="ECO:0007669"/>
    <property type="project" value="InterPro"/>
</dbReference>
<evidence type="ECO:0000259" key="5">
    <source>
        <dbReference type="PROSITE" id="PS50975"/>
    </source>
</evidence>
<feature type="domain" description="ATP-grasp" evidence="5">
    <location>
        <begin position="133"/>
        <end position="337"/>
    </location>
</feature>